<evidence type="ECO:0000313" key="7">
    <source>
        <dbReference type="Proteomes" id="UP001172457"/>
    </source>
</evidence>
<dbReference type="InterPro" id="IPR005508">
    <property type="entry name" value="At2g31720-like"/>
</dbReference>
<evidence type="ECO:0000256" key="1">
    <source>
        <dbReference type="ARBA" id="ARBA00004123"/>
    </source>
</evidence>
<protein>
    <recommendedName>
        <fullName evidence="8">B3 domain-containing protein</fullName>
    </recommendedName>
</protein>
<dbReference type="GO" id="GO:0005634">
    <property type="term" value="C:nucleus"/>
    <property type="evidence" value="ECO:0007669"/>
    <property type="project" value="UniProtKB-SubCell"/>
</dbReference>
<dbReference type="SUPFAM" id="SSF101936">
    <property type="entry name" value="DNA-binding pseudobarrel domain"/>
    <property type="match status" value="1"/>
</dbReference>
<dbReference type="GO" id="GO:0003677">
    <property type="term" value="F:DNA binding"/>
    <property type="evidence" value="ECO:0007669"/>
    <property type="project" value="UniProtKB-KW"/>
</dbReference>
<keyword evidence="4" id="KW-0804">Transcription</keyword>
<keyword evidence="3" id="KW-0238">DNA-binding</keyword>
<dbReference type="Proteomes" id="UP001172457">
    <property type="component" value="Chromosome 3"/>
</dbReference>
<dbReference type="Pfam" id="PF03754">
    <property type="entry name" value="At2g31720-like"/>
    <property type="match status" value="1"/>
</dbReference>
<proteinExistence type="predicted"/>
<accession>A0AA38TQZ6</accession>
<dbReference type="InterPro" id="IPR015300">
    <property type="entry name" value="DNA-bd_pseudobarrel_sf"/>
</dbReference>
<evidence type="ECO:0000256" key="5">
    <source>
        <dbReference type="ARBA" id="ARBA00023242"/>
    </source>
</evidence>
<dbReference type="EMBL" id="JARYMX010000003">
    <property type="protein sequence ID" value="KAJ9555972.1"/>
    <property type="molecule type" value="Genomic_DNA"/>
</dbReference>
<evidence type="ECO:0008006" key="8">
    <source>
        <dbReference type="Google" id="ProtNLM"/>
    </source>
</evidence>
<dbReference type="PANTHER" id="PTHR31541">
    <property type="entry name" value="B3 DOMAIN PLANT PROTEIN-RELATED"/>
    <property type="match status" value="1"/>
</dbReference>
<evidence type="ECO:0000256" key="2">
    <source>
        <dbReference type="ARBA" id="ARBA00023015"/>
    </source>
</evidence>
<keyword evidence="7" id="KW-1185">Reference proteome</keyword>
<keyword evidence="2" id="KW-0805">Transcription regulation</keyword>
<evidence type="ECO:0000256" key="3">
    <source>
        <dbReference type="ARBA" id="ARBA00023125"/>
    </source>
</evidence>
<keyword evidence="5" id="KW-0539">Nucleus</keyword>
<evidence type="ECO:0000256" key="4">
    <source>
        <dbReference type="ARBA" id="ARBA00023163"/>
    </source>
</evidence>
<comment type="subcellular location">
    <subcellularLocation>
        <location evidence="1">Nucleus</location>
    </subcellularLocation>
</comment>
<name>A0AA38TQZ6_9ASTR</name>
<dbReference type="AlphaFoldDB" id="A0AA38TQZ6"/>
<sequence>MAAKQKMSKEDRCRKNIATFLDLMEFKDVNPTVTTDELLERLRRIEEKQSTVVSKQSRTIRKITFKFNEKAPVIIPEDPTTVLEIPLFYEGCGGKDIENTEKEAMVTEKDSRKVLSEVENPNFDDDQMVMDEDDGDHGVIEQQAIDNGGAGELLRDFIRESGGSPESAVFVVEKQLTKTDVNRKQARLLMPISQDKFRAFLRAPEKERLNTEGNIKVTVFDPKLRKSTMNLRSWKMNQPYPVLKTGWNEVVAANKLKENTVLQVWSFRVDEELCFALLRVDDDDDDDGREDV</sequence>
<reference evidence="6" key="1">
    <citation type="submission" date="2023-03" db="EMBL/GenBank/DDBJ databases">
        <title>Chromosome-scale reference genome and RAD-based genetic map of yellow starthistle (Centaurea solstitialis) reveal putative structural variation and QTLs associated with invader traits.</title>
        <authorList>
            <person name="Reatini B."/>
            <person name="Cang F.A."/>
            <person name="Jiang Q."/>
            <person name="Mckibben M.T.W."/>
            <person name="Barker M.S."/>
            <person name="Rieseberg L.H."/>
            <person name="Dlugosch K.M."/>
        </authorList>
    </citation>
    <scope>NUCLEOTIDE SEQUENCE</scope>
    <source>
        <strain evidence="6">CAN-66</strain>
        <tissue evidence="6">Leaf</tissue>
    </source>
</reference>
<dbReference type="CDD" id="cd10017">
    <property type="entry name" value="B3_DNA"/>
    <property type="match status" value="1"/>
</dbReference>
<organism evidence="6 7">
    <name type="scientific">Centaurea solstitialis</name>
    <name type="common">yellow star-thistle</name>
    <dbReference type="NCBI Taxonomy" id="347529"/>
    <lineage>
        <taxon>Eukaryota</taxon>
        <taxon>Viridiplantae</taxon>
        <taxon>Streptophyta</taxon>
        <taxon>Embryophyta</taxon>
        <taxon>Tracheophyta</taxon>
        <taxon>Spermatophyta</taxon>
        <taxon>Magnoliopsida</taxon>
        <taxon>eudicotyledons</taxon>
        <taxon>Gunneridae</taxon>
        <taxon>Pentapetalae</taxon>
        <taxon>asterids</taxon>
        <taxon>campanulids</taxon>
        <taxon>Asterales</taxon>
        <taxon>Asteraceae</taxon>
        <taxon>Carduoideae</taxon>
        <taxon>Cardueae</taxon>
        <taxon>Centaureinae</taxon>
        <taxon>Centaurea</taxon>
    </lineage>
</organism>
<dbReference type="Gene3D" id="2.40.330.10">
    <property type="entry name" value="DNA-binding pseudobarrel domain"/>
    <property type="match status" value="1"/>
</dbReference>
<dbReference type="PANTHER" id="PTHR31541:SF25">
    <property type="entry name" value="GAMMA-GLIADIN B"/>
    <property type="match status" value="1"/>
</dbReference>
<dbReference type="InterPro" id="IPR003340">
    <property type="entry name" value="B3_DNA-bd"/>
</dbReference>
<comment type="caution">
    <text evidence="6">The sequence shown here is derived from an EMBL/GenBank/DDBJ whole genome shotgun (WGS) entry which is preliminary data.</text>
</comment>
<evidence type="ECO:0000313" key="6">
    <source>
        <dbReference type="EMBL" id="KAJ9555972.1"/>
    </source>
</evidence>
<gene>
    <name evidence="6" type="ORF">OSB04_010586</name>
</gene>